<comment type="similarity">
    <text evidence="2">Belongs to the TBP family.</text>
</comment>
<organism evidence="7 8">
    <name type="scientific">Trichomonas vaginalis (strain ATCC PRA-98 / G3)</name>
    <dbReference type="NCBI Taxonomy" id="412133"/>
    <lineage>
        <taxon>Eukaryota</taxon>
        <taxon>Metamonada</taxon>
        <taxon>Parabasalia</taxon>
        <taxon>Trichomonadida</taxon>
        <taxon>Trichomonadidae</taxon>
        <taxon>Trichomonas</taxon>
    </lineage>
</organism>
<keyword evidence="6" id="KW-0539">Nucleus</keyword>
<evidence type="ECO:0000256" key="2">
    <source>
        <dbReference type="ARBA" id="ARBA00005560"/>
    </source>
</evidence>
<dbReference type="Proteomes" id="UP000001542">
    <property type="component" value="Unassembled WGS sequence"/>
</dbReference>
<dbReference type="FunFam" id="3.30.310.10:FF:000005">
    <property type="entry name" value="TATA box-binding protein-like 1"/>
    <property type="match status" value="1"/>
</dbReference>
<dbReference type="STRING" id="5722.A2G4N7"/>
<reference evidence="7" key="1">
    <citation type="submission" date="2006-10" db="EMBL/GenBank/DDBJ databases">
        <authorList>
            <person name="Amadeo P."/>
            <person name="Zhao Q."/>
            <person name="Wortman J."/>
            <person name="Fraser-Liggett C."/>
            <person name="Carlton J."/>
        </authorList>
    </citation>
    <scope>NUCLEOTIDE SEQUENCE</scope>
    <source>
        <strain evidence="7">G3</strain>
    </source>
</reference>
<dbReference type="eggNOG" id="KOG3302">
    <property type="taxonomic scope" value="Eukaryota"/>
</dbReference>
<sequence length="233" mass="25930">MDAASFFDADGGVKEMNLDDSESMKWYKELENDADITVSTTEDITSLKPKVVNVIALAQYSCNKLNLVSIASTIRNAEYKPKRIKAVVIRIRDPKATGLVFSNGKINIVGCRSVEDAKRAAHKFRKMLQQIGYDVKLVNITISSIVATIHTPFNIAIAQIASADGHKLFCQYRPEKFAGLIYRLTDPQCTMLIFQSGSIVLTAKSEDDLTAGSNWIYPVLQKFEKKSMSELLI</sequence>
<evidence type="ECO:0000256" key="6">
    <source>
        <dbReference type="ARBA" id="ARBA00023242"/>
    </source>
</evidence>
<keyword evidence="4" id="KW-0238">DNA-binding</keyword>
<dbReference type="GO" id="GO:0005634">
    <property type="term" value="C:nucleus"/>
    <property type="evidence" value="ECO:0007669"/>
    <property type="project" value="UniProtKB-SubCell"/>
</dbReference>
<dbReference type="EMBL" id="DS114383">
    <property type="protein sequence ID" value="EAX87882.1"/>
    <property type="molecule type" value="Genomic_DNA"/>
</dbReference>
<dbReference type="SUPFAM" id="SSF55945">
    <property type="entry name" value="TATA-box binding protein-like"/>
    <property type="match status" value="2"/>
</dbReference>
<protein>
    <submittedName>
        <fullName evidence="7">Uncharacterized protein</fullName>
    </submittedName>
</protein>
<evidence type="ECO:0000313" key="8">
    <source>
        <dbReference type="Proteomes" id="UP000001542"/>
    </source>
</evidence>
<dbReference type="PRINTS" id="PR00686">
    <property type="entry name" value="TIFACTORIID"/>
</dbReference>
<proteinExistence type="inferred from homology"/>
<dbReference type="KEGG" id="tva:4745536"/>
<dbReference type="Gene3D" id="3.30.310.10">
    <property type="entry name" value="TATA-Binding Protein"/>
    <property type="match status" value="2"/>
</dbReference>
<dbReference type="AlphaFoldDB" id="A2G4N7"/>
<dbReference type="Pfam" id="PF00352">
    <property type="entry name" value="TBP"/>
    <property type="match status" value="2"/>
</dbReference>
<accession>A2G4N7</accession>
<dbReference type="VEuPathDB" id="TrichDB:TVAGG3_0522990"/>
<dbReference type="CDD" id="cd00652">
    <property type="entry name" value="TBP_TLF"/>
    <property type="match status" value="1"/>
</dbReference>
<dbReference type="InParanoid" id="A2G4N7"/>
<keyword evidence="8" id="KW-1185">Reference proteome</keyword>
<evidence type="ECO:0000256" key="5">
    <source>
        <dbReference type="ARBA" id="ARBA00023163"/>
    </source>
</evidence>
<evidence type="ECO:0000313" key="7">
    <source>
        <dbReference type="EMBL" id="EAX87882.1"/>
    </source>
</evidence>
<reference evidence="7" key="2">
    <citation type="journal article" date="2007" name="Science">
        <title>Draft genome sequence of the sexually transmitted pathogen Trichomonas vaginalis.</title>
        <authorList>
            <person name="Carlton J.M."/>
            <person name="Hirt R.P."/>
            <person name="Silva J.C."/>
            <person name="Delcher A.L."/>
            <person name="Schatz M."/>
            <person name="Zhao Q."/>
            <person name="Wortman J.R."/>
            <person name="Bidwell S.L."/>
            <person name="Alsmark U.C.M."/>
            <person name="Besteiro S."/>
            <person name="Sicheritz-Ponten T."/>
            <person name="Noel C.J."/>
            <person name="Dacks J.B."/>
            <person name="Foster P.G."/>
            <person name="Simillion C."/>
            <person name="Van de Peer Y."/>
            <person name="Miranda-Saavedra D."/>
            <person name="Barton G.J."/>
            <person name="Westrop G.D."/>
            <person name="Mueller S."/>
            <person name="Dessi D."/>
            <person name="Fiori P.L."/>
            <person name="Ren Q."/>
            <person name="Paulsen I."/>
            <person name="Zhang H."/>
            <person name="Bastida-Corcuera F.D."/>
            <person name="Simoes-Barbosa A."/>
            <person name="Brown M.T."/>
            <person name="Hayes R.D."/>
            <person name="Mukherjee M."/>
            <person name="Okumura C.Y."/>
            <person name="Schneider R."/>
            <person name="Smith A.J."/>
            <person name="Vanacova S."/>
            <person name="Villalvazo M."/>
            <person name="Haas B.J."/>
            <person name="Pertea M."/>
            <person name="Feldblyum T.V."/>
            <person name="Utterback T.R."/>
            <person name="Shu C.L."/>
            <person name="Osoegawa K."/>
            <person name="de Jong P.J."/>
            <person name="Hrdy I."/>
            <person name="Horvathova L."/>
            <person name="Zubacova Z."/>
            <person name="Dolezal P."/>
            <person name="Malik S.B."/>
            <person name="Logsdon J.M. Jr."/>
            <person name="Henze K."/>
            <person name="Gupta A."/>
            <person name="Wang C.C."/>
            <person name="Dunne R.L."/>
            <person name="Upcroft J.A."/>
            <person name="Upcroft P."/>
            <person name="White O."/>
            <person name="Salzberg S.L."/>
            <person name="Tang P."/>
            <person name="Chiu C.-H."/>
            <person name="Lee Y.-S."/>
            <person name="Embley T.M."/>
            <person name="Coombs G.H."/>
            <person name="Mottram J.C."/>
            <person name="Tachezy J."/>
            <person name="Fraser-Liggett C.M."/>
            <person name="Johnson P.J."/>
        </authorList>
    </citation>
    <scope>NUCLEOTIDE SEQUENCE [LARGE SCALE GENOMIC DNA]</scope>
    <source>
        <strain evidence="7">G3</strain>
    </source>
</reference>
<keyword evidence="3" id="KW-0805">Transcription regulation</keyword>
<evidence type="ECO:0000256" key="1">
    <source>
        <dbReference type="ARBA" id="ARBA00004123"/>
    </source>
</evidence>
<dbReference type="VEuPathDB" id="TrichDB:TVAG_285070"/>
<dbReference type="GO" id="GO:0006352">
    <property type="term" value="P:DNA-templated transcription initiation"/>
    <property type="evidence" value="ECO:0000318"/>
    <property type="project" value="GO_Central"/>
</dbReference>
<gene>
    <name evidence="7" type="ORF">TVAG_285070</name>
</gene>
<dbReference type="InterPro" id="IPR012295">
    <property type="entry name" value="TBP_dom_sf"/>
</dbReference>
<dbReference type="PANTHER" id="PTHR10126">
    <property type="entry name" value="TATA-BOX BINDING PROTEIN"/>
    <property type="match status" value="1"/>
</dbReference>
<dbReference type="GO" id="GO:0016251">
    <property type="term" value="F:RNA polymerase II general transcription initiation factor activity"/>
    <property type="evidence" value="ECO:0000318"/>
    <property type="project" value="GO_Central"/>
</dbReference>
<dbReference type="OMA" id="VYRMDEP"/>
<dbReference type="GO" id="GO:0003677">
    <property type="term" value="F:DNA binding"/>
    <property type="evidence" value="ECO:0007669"/>
    <property type="project" value="UniProtKB-KW"/>
</dbReference>
<comment type="subcellular location">
    <subcellularLocation>
        <location evidence="1">Nucleus</location>
    </subcellularLocation>
</comment>
<dbReference type="OrthoDB" id="2127950at2759"/>
<name>A2G4N7_TRIV3</name>
<dbReference type="SMR" id="A2G4N7"/>
<dbReference type="InterPro" id="IPR000814">
    <property type="entry name" value="TBP"/>
</dbReference>
<evidence type="ECO:0000256" key="3">
    <source>
        <dbReference type="ARBA" id="ARBA00023015"/>
    </source>
</evidence>
<evidence type="ECO:0000256" key="4">
    <source>
        <dbReference type="ARBA" id="ARBA00023125"/>
    </source>
</evidence>
<keyword evidence="5" id="KW-0804">Transcription</keyword>